<dbReference type="SUPFAM" id="SSF51306">
    <property type="entry name" value="LexA/Signal peptidase"/>
    <property type="match status" value="1"/>
</dbReference>
<feature type="domain" description="Peptidase S26" evidence="6">
    <location>
        <begin position="28"/>
        <end position="184"/>
    </location>
</feature>
<dbReference type="RefSeq" id="WP_114662403.1">
    <property type="nucleotide sequence ID" value="NZ_CP031194.1"/>
</dbReference>
<sequence length="271" mass="27373">MSGTPGRTNSGHGRLGSVLSGLAVAVGCVLFLGGFAWAAVEYRPYAVPTNSMDPTIKAGDRVLAQRISGDQVRRGDVVVFSDEQWANMPMVKRVVGVGGDKIACCDGDGRLTVNGKAVDEPYVKGMLGGRASSSDFSATVPSGQLFLLGDERSGSLDSRLHLEDAAQGSVPRTAVTARVDAVAWPLGGTIARPDGFAALPGGVSRPGPVGLIVAAVLAGTVLILGGAAYGPVAGWLSRARSGRGAGADRSTGRSTGPTGRGTEGTAADAGR</sequence>
<proteinExistence type="inferred from homology"/>
<evidence type="ECO:0000256" key="1">
    <source>
        <dbReference type="ARBA" id="ARBA00004401"/>
    </source>
</evidence>
<feature type="transmembrane region" description="Helical" evidence="4">
    <location>
        <begin position="209"/>
        <end position="230"/>
    </location>
</feature>
<dbReference type="CDD" id="cd06530">
    <property type="entry name" value="S26_SPase_I"/>
    <property type="match status" value="1"/>
</dbReference>
<keyword evidence="8" id="KW-1185">Reference proteome</keyword>
<dbReference type="PANTHER" id="PTHR43390">
    <property type="entry name" value="SIGNAL PEPTIDASE I"/>
    <property type="match status" value="1"/>
</dbReference>
<reference evidence="8" key="1">
    <citation type="submission" date="2018-07" db="EMBL/GenBank/DDBJ databases">
        <authorList>
            <person name="Zhao J."/>
        </authorList>
    </citation>
    <scope>NUCLEOTIDE SEQUENCE [LARGE SCALE GENOMIC DNA]</scope>
    <source>
        <strain evidence="8">GSSD-12</strain>
    </source>
</reference>
<keyword evidence="4" id="KW-0645">Protease</keyword>
<dbReference type="NCBIfam" id="TIGR02227">
    <property type="entry name" value="sigpep_I_bact"/>
    <property type="match status" value="1"/>
</dbReference>
<evidence type="ECO:0000256" key="5">
    <source>
        <dbReference type="SAM" id="MobiDB-lite"/>
    </source>
</evidence>
<comment type="catalytic activity">
    <reaction evidence="4">
        <text>Cleavage of hydrophobic, N-terminal signal or leader sequences from secreted and periplasmic proteins.</text>
        <dbReference type="EC" id="3.4.21.89"/>
    </reaction>
</comment>
<keyword evidence="4" id="KW-1133">Transmembrane helix</keyword>
<protein>
    <recommendedName>
        <fullName evidence="4">Signal peptidase I</fullName>
        <ecNumber evidence="4">3.4.21.89</ecNumber>
    </recommendedName>
</protein>
<comment type="similarity">
    <text evidence="2 4">Belongs to the peptidase S26 family.</text>
</comment>
<comment type="subcellular location">
    <subcellularLocation>
        <location evidence="1">Cell membrane</location>
        <topology evidence="1">Single-pass type II membrane protein</topology>
    </subcellularLocation>
    <subcellularLocation>
        <location evidence="4">Membrane</location>
        <topology evidence="4">Single-pass type II membrane protein</topology>
    </subcellularLocation>
</comment>
<dbReference type="GO" id="GO:0004252">
    <property type="term" value="F:serine-type endopeptidase activity"/>
    <property type="evidence" value="ECO:0007669"/>
    <property type="project" value="InterPro"/>
</dbReference>
<dbReference type="EMBL" id="CP031194">
    <property type="protein sequence ID" value="AXG80551.1"/>
    <property type="molecule type" value="Genomic_DNA"/>
</dbReference>
<feature type="transmembrane region" description="Helical" evidence="4">
    <location>
        <begin position="21"/>
        <end position="40"/>
    </location>
</feature>
<keyword evidence="4" id="KW-0472">Membrane</keyword>
<evidence type="ECO:0000256" key="3">
    <source>
        <dbReference type="PIRSR" id="PIRSR600223-1"/>
    </source>
</evidence>
<organism evidence="7 8">
    <name type="scientific">Streptomyces paludis</name>
    <dbReference type="NCBI Taxonomy" id="2282738"/>
    <lineage>
        <taxon>Bacteria</taxon>
        <taxon>Bacillati</taxon>
        <taxon>Actinomycetota</taxon>
        <taxon>Actinomycetes</taxon>
        <taxon>Kitasatosporales</taxon>
        <taxon>Streptomycetaceae</taxon>
        <taxon>Streptomyces</taxon>
    </lineage>
</organism>
<feature type="active site" evidence="3">
    <location>
        <position position="51"/>
    </location>
</feature>
<dbReference type="KEGG" id="spad:DVK44_25965"/>
<gene>
    <name evidence="7" type="primary">lepB</name>
    <name evidence="7" type="ORF">DVK44_25965</name>
</gene>
<keyword evidence="4 7" id="KW-0378">Hydrolase</keyword>
<dbReference type="PROSITE" id="PS51257">
    <property type="entry name" value="PROKAR_LIPOPROTEIN"/>
    <property type="match status" value="1"/>
</dbReference>
<evidence type="ECO:0000256" key="4">
    <source>
        <dbReference type="RuleBase" id="RU362042"/>
    </source>
</evidence>
<dbReference type="PANTHER" id="PTHR43390:SF1">
    <property type="entry name" value="CHLOROPLAST PROCESSING PEPTIDASE"/>
    <property type="match status" value="1"/>
</dbReference>
<dbReference type="EC" id="3.4.21.89" evidence="4"/>
<dbReference type="OrthoDB" id="9815782at2"/>
<dbReference type="PRINTS" id="PR00727">
    <property type="entry name" value="LEADERPTASE"/>
</dbReference>
<dbReference type="InterPro" id="IPR036286">
    <property type="entry name" value="LexA/Signal_pep-like_sf"/>
</dbReference>
<feature type="compositionally biased region" description="Low complexity" evidence="5">
    <location>
        <begin position="247"/>
        <end position="257"/>
    </location>
</feature>
<dbReference type="GO" id="GO:0006465">
    <property type="term" value="P:signal peptide processing"/>
    <property type="evidence" value="ECO:0007669"/>
    <property type="project" value="InterPro"/>
</dbReference>
<evidence type="ECO:0000313" key="8">
    <source>
        <dbReference type="Proteomes" id="UP000253868"/>
    </source>
</evidence>
<feature type="region of interest" description="Disordered" evidence="5">
    <location>
        <begin position="241"/>
        <end position="271"/>
    </location>
</feature>
<evidence type="ECO:0000313" key="7">
    <source>
        <dbReference type="EMBL" id="AXG80551.1"/>
    </source>
</evidence>
<feature type="active site" evidence="3">
    <location>
        <position position="92"/>
    </location>
</feature>
<dbReference type="Pfam" id="PF10502">
    <property type="entry name" value="Peptidase_S26"/>
    <property type="match status" value="1"/>
</dbReference>
<dbReference type="GO" id="GO:0009003">
    <property type="term" value="F:signal peptidase activity"/>
    <property type="evidence" value="ECO:0007669"/>
    <property type="project" value="UniProtKB-EC"/>
</dbReference>
<accession>A0A345HV27</accession>
<comment type="caution">
    <text evidence="4">Lacks conserved residue(s) required for the propagation of feature annotation.</text>
</comment>
<dbReference type="AlphaFoldDB" id="A0A345HV27"/>
<dbReference type="Gene3D" id="2.10.109.10">
    <property type="entry name" value="Umud Fragment, subunit A"/>
    <property type="match status" value="1"/>
</dbReference>
<evidence type="ECO:0000259" key="6">
    <source>
        <dbReference type="Pfam" id="PF10502"/>
    </source>
</evidence>
<dbReference type="InterPro" id="IPR000223">
    <property type="entry name" value="Pept_S26A_signal_pept_1"/>
</dbReference>
<name>A0A345HV27_9ACTN</name>
<dbReference type="Proteomes" id="UP000253868">
    <property type="component" value="Chromosome"/>
</dbReference>
<evidence type="ECO:0000256" key="2">
    <source>
        <dbReference type="ARBA" id="ARBA00009370"/>
    </source>
</evidence>
<dbReference type="GO" id="GO:0005886">
    <property type="term" value="C:plasma membrane"/>
    <property type="evidence" value="ECO:0007669"/>
    <property type="project" value="UniProtKB-SubCell"/>
</dbReference>
<dbReference type="InterPro" id="IPR019533">
    <property type="entry name" value="Peptidase_S26"/>
</dbReference>
<keyword evidence="4" id="KW-0812">Transmembrane</keyword>